<keyword evidence="3" id="KW-1185">Reference proteome</keyword>
<evidence type="ECO:0000313" key="3">
    <source>
        <dbReference type="Proteomes" id="UP001596156"/>
    </source>
</evidence>
<dbReference type="EMBL" id="JBHSKL010000009">
    <property type="protein sequence ID" value="MFC5224453.1"/>
    <property type="molecule type" value="Genomic_DNA"/>
</dbReference>
<evidence type="ECO:0000256" key="1">
    <source>
        <dbReference type="SAM" id="MobiDB-lite"/>
    </source>
</evidence>
<dbReference type="InterPro" id="IPR046102">
    <property type="entry name" value="DUF6039"/>
</dbReference>
<proteinExistence type="predicted"/>
<dbReference type="Pfam" id="PF19505">
    <property type="entry name" value="DUF6039"/>
    <property type="match status" value="1"/>
</dbReference>
<dbReference type="Proteomes" id="UP001596156">
    <property type="component" value="Unassembled WGS sequence"/>
</dbReference>
<gene>
    <name evidence="2" type="ORF">ACFPN6_07545</name>
</gene>
<reference evidence="3" key="1">
    <citation type="journal article" date="2019" name="Int. J. Syst. Evol. Microbiol.">
        <title>The Global Catalogue of Microorganisms (GCM) 10K type strain sequencing project: providing services to taxonomists for standard genome sequencing and annotation.</title>
        <authorList>
            <consortium name="The Broad Institute Genomics Platform"/>
            <consortium name="The Broad Institute Genome Sequencing Center for Infectious Disease"/>
            <person name="Wu L."/>
            <person name="Ma J."/>
        </authorList>
    </citation>
    <scope>NUCLEOTIDE SEQUENCE [LARGE SCALE GENOMIC DNA]</scope>
    <source>
        <strain evidence="3">CCM 8479</strain>
    </source>
</reference>
<dbReference type="RefSeq" id="WP_344643863.1">
    <property type="nucleotide sequence ID" value="NZ_BAAASS010000005.1"/>
</dbReference>
<protein>
    <submittedName>
        <fullName evidence="2">DUF6039 family protein</fullName>
    </submittedName>
</protein>
<name>A0ABW0D276_STRFI</name>
<accession>A0ABW0D276</accession>
<comment type="caution">
    <text evidence="2">The sequence shown here is derived from an EMBL/GenBank/DDBJ whole genome shotgun (WGS) entry which is preliminary data.</text>
</comment>
<sequence>MTQTTANSAPAFRPAAHQTAQPADRLLHSGNAGLIVARSAQIAPGYGVRAREATRKIVESCNERCAGEATVLAYEEAFGVRDRLHWLIHLPSLEQYGALAAGGDASGLFGGQESATGVWDEMFEPGSVRDTLLIPHRWGIFGTATEAMAQDESVSPVVTDPVRGLPRFEVRPAREQTAMAPDRTLNTATAGVVMRRTVDFDYRFRAEARVFARTVAENMNLNMEGLATVYLYEEMFGRMDRAHFLIHMASLDVMYLLMGLDARTDPDAPRASFVQDWVSMEKGGGAWDRIIVQGSTRDTLFTPQNWS</sequence>
<organism evidence="2 3">
    <name type="scientific">Streptomyces fimbriatus</name>
    <dbReference type="NCBI Taxonomy" id="68197"/>
    <lineage>
        <taxon>Bacteria</taxon>
        <taxon>Bacillati</taxon>
        <taxon>Actinomycetota</taxon>
        <taxon>Actinomycetes</taxon>
        <taxon>Kitasatosporales</taxon>
        <taxon>Streptomycetaceae</taxon>
        <taxon>Streptomyces</taxon>
    </lineage>
</organism>
<evidence type="ECO:0000313" key="2">
    <source>
        <dbReference type="EMBL" id="MFC5224453.1"/>
    </source>
</evidence>
<feature type="region of interest" description="Disordered" evidence="1">
    <location>
        <begin position="1"/>
        <end position="21"/>
    </location>
</feature>